<evidence type="ECO:0000313" key="3">
    <source>
        <dbReference type="Proteomes" id="UP001238088"/>
    </source>
</evidence>
<feature type="transmembrane region" description="Helical" evidence="1">
    <location>
        <begin position="7"/>
        <end position="25"/>
    </location>
</feature>
<keyword evidence="1" id="KW-0472">Membrane</keyword>
<dbReference type="Proteomes" id="UP001238088">
    <property type="component" value="Unassembled WGS sequence"/>
</dbReference>
<accession>A0ABU0AQJ4</accession>
<proteinExistence type="predicted"/>
<keyword evidence="1" id="KW-0812">Transmembrane</keyword>
<name>A0ABU0AQJ4_9BACI</name>
<sequence length="215" mass="25061">MKKKVKGTLIIAFISISLVCLYFYLHVVEKNKQVTVPVTIEKDVTHQVLDSITEDEKMEEYILSGLHDKEIFKEFHSHTKNEFESKDYPIYLLFTGIEQNDIEIFLSGFSTYSIQESFGHFSKLTERERFLKQVISDFSRGNTLKSIQYQLKLDSYDQETNEGNLIFLYQGLPEVQVDIKLIESINHGEKSFLIDTPITDILKEIENAQHKEQLP</sequence>
<gene>
    <name evidence="2" type="ORF">J2S17_005422</name>
</gene>
<organism evidence="2 3">
    <name type="scientific">Cytobacillus purgationiresistens</name>
    <dbReference type="NCBI Taxonomy" id="863449"/>
    <lineage>
        <taxon>Bacteria</taxon>
        <taxon>Bacillati</taxon>
        <taxon>Bacillota</taxon>
        <taxon>Bacilli</taxon>
        <taxon>Bacillales</taxon>
        <taxon>Bacillaceae</taxon>
        <taxon>Cytobacillus</taxon>
    </lineage>
</organism>
<dbReference type="RefSeq" id="WP_307479670.1">
    <property type="nucleotide sequence ID" value="NZ_JAUSUB010000041.1"/>
</dbReference>
<comment type="caution">
    <text evidence="2">The sequence shown here is derived from an EMBL/GenBank/DDBJ whole genome shotgun (WGS) entry which is preliminary data.</text>
</comment>
<keyword evidence="3" id="KW-1185">Reference proteome</keyword>
<keyword evidence="1" id="KW-1133">Transmembrane helix</keyword>
<dbReference type="EMBL" id="JAUSUB010000041">
    <property type="protein sequence ID" value="MDQ0273490.1"/>
    <property type="molecule type" value="Genomic_DNA"/>
</dbReference>
<evidence type="ECO:0000313" key="2">
    <source>
        <dbReference type="EMBL" id="MDQ0273490.1"/>
    </source>
</evidence>
<protein>
    <submittedName>
        <fullName evidence="2">Uncharacterized protein</fullName>
    </submittedName>
</protein>
<evidence type="ECO:0000256" key="1">
    <source>
        <dbReference type="SAM" id="Phobius"/>
    </source>
</evidence>
<reference evidence="2 3" key="1">
    <citation type="submission" date="2023-07" db="EMBL/GenBank/DDBJ databases">
        <title>Genomic Encyclopedia of Type Strains, Phase IV (KMG-IV): sequencing the most valuable type-strain genomes for metagenomic binning, comparative biology and taxonomic classification.</title>
        <authorList>
            <person name="Goeker M."/>
        </authorList>
    </citation>
    <scope>NUCLEOTIDE SEQUENCE [LARGE SCALE GENOMIC DNA]</scope>
    <source>
        <strain evidence="2 3">DSM 23494</strain>
    </source>
</reference>